<dbReference type="Proteomes" id="UP000317371">
    <property type="component" value="Unassembled WGS sequence"/>
</dbReference>
<reference evidence="3 4" key="1">
    <citation type="submission" date="2019-06" db="EMBL/GenBank/DDBJ databases">
        <title>Genome sequence of Litorilinea aerophila BAA-2444.</title>
        <authorList>
            <person name="Maclea K.S."/>
            <person name="Maurais E.G."/>
            <person name="Iannazzi L.C."/>
        </authorList>
    </citation>
    <scope>NUCLEOTIDE SEQUENCE [LARGE SCALE GENOMIC DNA]</scope>
    <source>
        <strain evidence="3 4">ATCC BAA-2444</strain>
    </source>
</reference>
<dbReference type="InterPro" id="IPR027417">
    <property type="entry name" value="P-loop_NTPase"/>
</dbReference>
<feature type="region of interest" description="Disordered" evidence="1">
    <location>
        <begin position="1121"/>
        <end position="1165"/>
    </location>
</feature>
<organism evidence="3 4">
    <name type="scientific">Litorilinea aerophila</name>
    <dbReference type="NCBI Taxonomy" id="1204385"/>
    <lineage>
        <taxon>Bacteria</taxon>
        <taxon>Bacillati</taxon>
        <taxon>Chloroflexota</taxon>
        <taxon>Caldilineae</taxon>
        <taxon>Caldilineales</taxon>
        <taxon>Caldilineaceae</taxon>
        <taxon>Litorilinea</taxon>
    </lineage>
</organism>
<dbReference type="InterPro" id="IPR003593">
    <property type="entry name" value="AAA+_ATPase"/>
</dbReference>
<dbReference type="PANTHER" id="PTHR34301:SF8">
    <property type="entry name" value="ATPASE DOMAIN-CONTAINING PROTEIN"/>
    <property type="match status" value="1"/>
</dbReference>
<dbReference type="SMART" id="SM00382">
    <property type="entry name" value="AAA"/>
    <property type="match status" value="1"/>
</dbReference>
<dbReference type="InterPro" id="IPR015943">
    <property type="entry name" value="WD40/YVTN_repeat-like_dom_sf"/>
</dbReference>
<dbReference type="SUPFAM" id="SSF63829">
    <property type="entry name" value="Calcium-dependent phosphotriesterase"/>
    <property type="match status" value="3"/>
</dbReference>
<dbReference type="Gene3D" id="3.40.50.300">
    <property type="entry name" value="P-loop containing nucleotide triphosphate hydrolases"/>
    <property type="match status" value="1"/>
</dbReference>
<evidence type="ECO:0000256" key="1">
    <source>
        <dbReference type="SAM" id="MobiDB-lite"/>
    </source>
</evidence>
<accession>A0A540VC37</accession>
<dbReference type="AlphaFoldDB" id="A0A540VC37"/>
<dbReference type="InterPro" id="IPR011110">
    <property type="entry name" value="Reg_prop"/>
</dbReference>
<dbReference type="OrthoDB" id="9813394at2"/>
<feature type="compositionally biased region" description="Polar residues" evidence="1">
    <location>
        <begin position="1148"/>
        <end position="1158"/>
    </location>
</feature>
<evidence type="ECO:0000313" key="4">
    <source>
        <dbReference type="Proteomes" id="UP000317371"/>
    </source>
</evidence>
<proteinExistence type="predicted"/>
<keyword evidence="4" id="KW-1185">Reference proteome</keyword>
<dbReference type="EMBL" id="VIGC01000025">
    <property type="protein sequence ID" value="TQE94327.1"/>
    <property type="molecule type" value="Genomic_DNA"/>
</dbReference>
<dbReference type="Gene3D" id="2.130.10.10">
    <property type="entry name" value="YVTN repeat-like/Quinoprotein amine dehydrogenase"/>
    <property type="match status" value="4"/>
</dbReference>
<name>A0A540VC37_9CHLR</name>
<evidence type="ECO:0000259" key="2">
    <source>
        <dbReference type="SMART" id="SM00382"/>
    </source>
</evidence>
<evidence type="ECO:0000313" key="3">
    <source>
        <dbReference type="EMBL" id="TQE94327.1"/>
    </source>
</evidence>
<gene>
    <name evidence="3" type="ORF">FKZ61_17430</name>
</gene>
<dbReference type="Pfam" id="PF07494">
    <property type="entry name" value="Reg_prop"/>
    <property type="match status" value="1"/>
</dbReference>
<dbReference type="PANTHER" id="PTHR34301">
    <property type="entry name" value="DNA-BINDING PROTEIN-RELATED"/>
    <property type="match status" value="1"/>
</dbReference>
<dbReference type="SUPFAM" id="SSF52540">
    <property type="entry name" value="P-loop containing nucleoside triphosphate hydrolases"/>
    <property type="match status" value="1"/>
</dbReference>
<sequence length="1165" mass="130073">MTGNSQYKLKNGERQTAQLLMNRKQLPHHRRKSGRHPLKRLPQVRWGPVIFLSLMVLLGSIQRHELPIYAQGSPDPRWTRFTQQSDRLASNNVWSILVDEGALWFGTDNGVSRFDGTWTTYPSLGENAQTNAEGLPDLGHFTPNGLTLALARDPENGHVWAGTDTGSVARWDGDTWHLVAQFRSPVHVLVAFGGRLWVGTDQGLYSVANGNEATPATALGEQPIYAALAADDVLWLGALDGLWQYRQGEWRQIASDQPYFSAGVYALWIDNLGRIYAGTPFGLVWGWSFGSNWHLVETLDELSKPALVQALAGDFQGDVWAATDGAGAVVYDPRQDTTRAYGITGDPNLTTRFVRDVAVDQDGSVWFATPAGVFRYQKQMWFNDEQGSSLDDPLNYINDLLVARDGTLWIATGGAGVRHKVGVTSRDRVFGPEDGVPSSVLTLAEDSQGGIWIGTFEGVRRFDGEAWQEPIAAEALPAPVIASLLNEGDSMWIGTVAGLVHYDVVTGEYTPVSELAGHSIEAMALDSMGRLWLGTRGDGIFLRQSNGSWRQFLYDPNDPDSLPGNFIEGSGLAPDPKVDGGMWAIVSQQGLVHWDGQRWSLADPSNQLPSNLLWTVYTDPVDGSLWIGSEAGVSHFDGLTWGTFNTQDGLLSPIIYAIVRTEEGGYWMGGRTGLSYYRPDHTPPWIRIGLLTGNYQRAANGELQITLGDDLIVNFTAGDLQTPVEKLKILYRETGPQHFYDWREIAGDFLQVNFQETGEHLLEFWARDQSFNYSAIATQRITVIPPPQRVNVPLLGPVEREIFQTLLILGAVALLGAGYVSLEIIQNRRRSAEAVSRGYNPYISGEPVRRDDMFFGRRELVQRIVDTLHNNSIMIHGERRIGKTTLLYYLVNVLRDVDDPEYWFVPIYIDLEGTPQEEFFHLLMEEIAHGIAALPEAEEELMPTLNALRYLTTPASAYTDRDFNRDLREVIELLQGYAQRHHPGKQLRLILLMDEMDVMSRYDHLIQQQLRRIFMREFAATVGAVVAGIQISKEWERVESPWYNLFNEIALEPFSREQAIELLVEPVRGYYTYDPAAIEFILDKSEGRPFRIQQYGLEAVNHMLAAGRRRIRLEDAEAAHEHIQNNTSPLPQPPGSGPETATPPDTGAQPNGVQGTEAQSDHARS</sequence>
<comment type="caution">
    <text evidence="3">The sequence shown here is derived from an EMBL/GenBank/DDBJ whole genome shotgun (WGS) entry which is preliminary data.</text>
</comment>
<protein>
    <recommendedName>
        <fullName evidence="2">AAA+ ATPase domain-containing protein</fullName>
    </recommendedName>
</protein>
<dbReference type="InParanoid" id="A0A540VC37"/>
<feature type="domain" description="AAA+ ATPase" evidence="2">
    <location>
        <begin position="869"/>
        <end position="1065"/>
    </location>
</feature>